<comment type="similarity">
    <text evidence="2 7 8">In the C-terminal section; belongs to the NAD synthetase family.</text>
</comment>
<protein>
    <recommendedName>
        <fullName evidence="7 8">Glutamine-dependent NAD(+) synthetase</fullName>
        <ecNumber evidence="7 8">6.3.5.1</ecNumber>
    </recommendedName>
    <alternativeName>
        <fullName evidence="7 8">NAD(+) synthase [glutamine-hydrolyzing]</fullName>
    </alternativeName>
</protein>
<dbReference type="GO" id="GO:0004359">
    <property type="term" value="F:glutaminase activity"/>
    <property type="evidence" value="ECO:0007669"/>
    <property type="project" value="InterPro"/>
</dbReference>
<dbReference type="NCBIfam" id="NF010588">
    <property type="entry name" value="PRK13981.1"/>
    <property type="match status" value="1"/>
</dbReference>
<dbReference type="EC" id="6.3.5.1" evidence="7 8"/>
<keyword evidence="4 7" id="KW-0547">Nucleotide-binding</keyword>
<dbReference type="GO" id="GO:0005524">
    <property type="term" value="F:ATP binding"/>
    <property type="evidence" value="ECO:0007669"/>
    <property type="project" value="UniProtKB-UniRule"/>
</dbReference>
<dbReference type="HAMAP" id="MF_02090">
    <property type="entry name" value="NadE_glutamine_dep"/>
    <property type="match status" value="1"/>
</dbReference>
<dbReference type="FunFam" id="3.40.50.620:FF:000106">
    <property type="entry name" value="Glutamine-dependent NAD(+) synthetase"/>
    <property type="match status" value="1"/>
</dbReference>
<dbReference type="CDD" id="cd07570">
    <property type="entry name" value="GAT_Gln-NAD-synth"/>
    <property type="match status" value="1"/>
</dbReference>
<comment type="function">
    <text evidence="7">Catalyzes the ATP-dependent amidation of deamido-NAD to form NAD. Uses L-glutamine as a nitrogen source.</text>
</comment>
<comment type="pathway">
    <text evidence="1 7 8">Cofactor biosynthesis; NAD(+) biosynthesis; NAD(+) from deamido-NAD(+) (L-Gln route): step 1/1.</text>
</comment>
<feature type="domain" description="CN hydrolase" evidence="10">
    <location>
        <begin position="5"/>
        <end position="260"/>
    </location>
</feature>
<feature type="binding site" evidence="7">
    <location>
        <position position="398"/>
    </location>
    <ligand>
        <name>ATP</name>
        <dbReference type="ChEBI" id="CHEBI:30616"/>
    </ligand>
</feature>
<evidence type="ECO:0000313" key="12">
    <source>
        <dbReference type="Proteomes" id="UP000199478"/>
    </source>
</evidence>
<keyword evidence="6 7" id="KW-0520">NAD</keyword>
<dbReference type="RefSeq" id="WP_090200060.1">
    <property type="nucleotide sequence ID" value="NZ_FOYP01000001.1"/>
</dbReference>
<evidence type="ECO:0000256" key="5">
    <source>
        <dbReference type="ARBA" id="ARBA00022840"/>
    </source>
</evidence>
<dbReference type="GO" id="GO:0005737">
    <property type="term" value="C:cytoplasm"/>
    <property type="evidence" value="ECO:0007669"/>
    <property type="project" value="InterPro"/>
</dbReference>
<dbReference type="InterPro" id="IPR003010">
    <property type="entry name" value="C-N_Hydrolase"/>
</dbReference>
<evidence type="ECO:0000256" key="8">
    <source>
        <dbReference type="PIRNR" id="PIRNR006630"/>
    </source>
</evidence>
<dbReference type="PANTHER" id="PTHR23090">
    <property type="entry name" value="NH 3 /GLUTAMINE-DEPENDENT NAD + SYNTHETASE"/>
    <property type="match status" value="1"/>
</dbReference>
<gene>
    <name evidence="7" type="primary">nadE</name>
    <name evidence="11" type="ORF">SAMN04488005_2332</name>
</gene>
<dbReference type="CDD" id="cd00553">
    <property type="entry name" value="NAD_synthase"/>
    <property type="match status" value="1"/>
</dbReference>
<dbReference type="GO" id="GO:0003952">
    <property type="term" value="F:NAD+ synthase (glutamine-hydrolyzing) activity"/>
    <property type="evidence" value="ECO:0007669"/>
    <property type="project" value="UniProtKB-UniRule"/>
</dbReference>
<evidence type="ECO:0000256" key="4">
    <source>
        <dbReference type="ARBA" id="ARBA00022741"/>
    </source>
</evidence>
<dbReference type="SUPFAM" id="SSF56317">
    <property type="entry name" value="Carbon-nitrogen hydrolase"/>
    <property type="match status" value="1"/>
</dbReference>
<dbReference type="Pfam" id="PF00795">
    <property type="entry name" value="CN_hydrolase"/>
    <property type="match status" value="1"/>
</dbReference>
<dbReference type="InterPro" id="IPR022310">
    <property type="entry name" value="NAD/GMP_synthase"/>
</dbReference>
<accession>A0A1I6GY25</accession>
<evidence type="ECO:0000256" key="1">
    <source>
        <dbReference type="ARBA" id="ARBA00005188"/>
    </source>
</evidence>
<reference evidence="12" key="1">
    <citation type="submission" date="2016-10" db="EMBL/GenBank/DDBJ databases">
        <authorList>
            <person name="Varghese N."/>
            <person name="Submissions S."/>
        </authorList>
    </citation>
    <scope>NUCLEOTIDE SEQUENCE [LARGE SCALE GENOMIC DNA]</scope>
    <source>
        <strain evidence="12">DSM 26879</strain>
    </source>
</reference>
<evidence type="ECO:0000259" key="10">
    <source>
        <dbReference type="PROSITE" id="PS50263"/>
    </source>
</evidence>
<proteinExistence type="inferred from homology"/>
<organism evidence="11 12">
    <name type="scientific">Yoonia tamlensis</name>
    <dbReference type="NCBI Taxonomy" id="390270"/>
    <lineage>
        <taxon>Bacteria</taxon>
        <taxon>Pseudomonadati</taxon>
        <taxon>Pseudomonadota</taxon>
        <taxon>Alphaproteobacteria</taxon>
        <taxon>Rhodobacterales</taxon>
        <taxon>Paracoccaceae</taxon>
        <taxon>Yoonia</taxon>
    </lineage>
</organism>
<feature type="binding site" evidence="7">
    <location>
        <position position="182"/>
    </location>
    <ligand>
        <name>L-glutamine</name>
        <dbReference type="ChEBI" id="CHEBI:58359"/>
    </ligand>
</feature>
<feature type="binding site" evidence="7">
    <location>
        <position position="374"/>
    </location>
    <ligand>
        <name>deamido-NAD(+)</name>
        <dbReference type="ChEBI" id="CHEBI:58437"/>
        <note>ligand shared between two neighboring subunits</note>
    </ligand>
</feature>
<dbReference type="GO" id="GO:0008795">
    <property type="term" value="F:NAD+ synthase activity"/>
    <property type="evidence" value="ECO:0007669"/>
    <property type="project" value="UniProtKB-UniRule"/>
</dbReference>
<feature type="binding site" evidence="7">
    <location>
        <position position="403"/>
    </location>
    <ligand>
        <name>deamido-NAD(+)</name>
        <dbReference type="ChEBI" id="CHEBI:58437"/>
        <note>ligand shared between two neighboring subunits</note>
    </ligand>
</feature>
<sequence length="555" mass="60641">MTKMFRLTMAQLNSAVGDLSGNADLARMAWRTARDAGADMVALPEMFITGYQTQDLVQKPAFVADAMAHVMALAADCADGPALAIGGPQVDDGRLYNCYFILRGGKIVARMKKHFLPNFNVFDEVRLFKSDAISGPYTVNNGPRIGSPICEDAWYPDVAEAMVESGAQILIVPNGSPYFRNKFPVRMNTMVARVVENNVPLVYLNMVGGQDDQVFDGGSFVLNRGGQLAVQMPILKSAITHVDFQETDAGWEAIPGELAPVPDDIEQDYNVMVVGLRDYMRKTGFGKVLLGLSGGIDSAIVAAIATDALGPENVRCVMLPSEYTSQASLDDAAAAADALGVKYDIVNIAGTRAAVTEALAPLFGDLPADLTEENIQSRIRGLLLMAQSNKFGEMLLTTGNKSEVAVGYATIYGDMAGGYNPIKDMYKTRVFETCRWRNANHRDWMQGPAGEVIPVAIIDKPPSAELRPDQKDEDSLPPYDILDGILTMLVDEEASVADCVAAGYDRDTVKRVEHLIYISEYKRFQSAPGPRLSHRAFWLDRRYPIVNRWRDDSGA</sequence>
<dbReference type="UniPathway" id="UPA00253">
    <property type="reaction ID" value="UER00334"/>
</dbReference>
<dbReference type="PROSITE" id="PS50263">
    <property type="entry name" value="CN_HYDROLASE"/>
    <property type="match status" value="1"/>
</dbReference>
<comment type="caution">
    <text evidence="7">Lacks conserved residue(s) required for the propagation of feature annotation.</text>
</comment>
<dbReference type="GO" id="GO:0009435">
    <property type="term" value="P:NAD+ biosynthetic process"/>
    <property type="evidence" value="ECO:0007669"/>
    <property type="project" value="UniProtKB-UniRule"/>
</dbReference>
<feature type="active site" description="Proton acceptor; for glutaminase activity" evidence="7">
    <location>
        <position position="45"/>
    </location>
</feature>
<dbReference type="NCBIfam" id="TIGR00552">
    <property type="entry name" value="nadE"/>
    <property type="match status" value="1"/>
</dbReference>
<feature type="active site" description="For glutaminase activity" evidence="7">
    <location>
        <position position="113"/>
    </location>
</feature>
<dbReference type="Pfam" id="PF02540">
    <property type="entry name" value="NAD_synthase"/>
    <property type="match status" value="1"/>
</dbReference>
<dbReference type="Proteomes" id="UP000199478">
    <property type="component" value="Unassembled WGS sequence"/>
</dbReference>
<comment type="catalytic activity">
    <reaction evidence="7 8">
        <text>deamido-NAD(+) + L-glutamine + ATP + H2O = L-glutamate + AMP + diphosphate + NAD(+) + H(+)</text>
        <dbReference type="Rhea" id="RHEA:24384"/>
        <dbReference type="ChEBI" id="CHEBI:15377"/>
        <dbReference type="ChEBI" id="CHEBI:15378"/>
        <dbReference type="ChEBI" id="CHEBI:29985"/>
        <dbReference type="ChEBI" id="CHEBI:30616"/>
        <dbReference type="ChEBI" id="CHEBI:33019"/>
        <dbReference type="ChEBI" id="CHEBI:57540"/>
        <dbReference type="ChEBI" id="CHEBI:58359"/>
        <dbReference type="ChEBI" id="CHEBI:58437"/>
        <dbReference type="ChEBI" id="CHEBI:456215"/>
        <dbReference type="EC" id="6.3.5.1"/>
    </reaction>
</comment>
<dbReference type="SUPFAM" id="SSF52402">
    <property type="entry name" value="Adenine nucleotide alpha hydrolases-like"/>
    <property type="match status" value="1"/>
</dbReference>
<dbReference type="InterPro" id="IPR014729">
    <property type="entry name" value="Rossmann-like_a/b/a_fold"/>
</dbReference>
<comment type="similarity">
    <text evidence="9">Belongs to the NAD synthetase family.</text>
</comment>
<dbReference type="PANTHER" id="PTHR23090:SF9">
    <property type="entry name" value="GLUTAMINE-DEPENDENT NAD(+) SYNTHETASE"/>
    <property type="match status" value="1"/>
</dbReference>
<feature type="binding site" evidence="7">
    <location>
        <begin position="291"/>
        <end position="298"/>
    </location>
    <ligand>
        <name>ATP</name>
        <dbReference type="ChEBI" id="CHEBI:30616"/>
    </ligand>
</feature>
<evidence type="ECO:0000256" key="3">
    <source>
        <dbReference type="ARBA" id="ARBA00022598"/>
    </source>
</evidence>
<dbReference type="AlphaFoldDB" id="A0A1I6GY25"/>
<keyword evidence="3 7" id="KW-0436">Ligase</keyword>
<dbReference type="InterPro" id="IPR014445">
    <property type="entry name" value="Gln-dep_NAD_synthase"/>
</dbReference>
<evidence type="ECO:0000256" key="9">
    <source>
        <dbReference type="RuleBase" id="RU003811"/>
    </source>
</evidence>
<feature type="binding site" evidence="7">
    <location>
        <position position="522"/>
    </location>
    <ligand>
        <name>deamido-NAD(+)</name>
        <dbReference type="ChEBI" id="CHEBI:58437"/>
        <note>ligand shared between two neighboring subunits</note>
    </ligand>
</feature>
<keyword evidence="5 7" id="KW-0067">ATP-binding</keyword>
<dbReference type="InterPro" id="IPR003694">
    <property type="entry name" value="NAD_synthase"/>
</dbReference>
<dbReference type="Gene3D" id="3.40.50.620">
    <property type="entry name" value="HUPs"/>
    <property type="match status" value="1"/>
</dbReference>
<feature type="active site" description="Nucleophile; for glutaminase activity" evidence="7">
    <location>
        <position position="150"/>
    </location>
</feature>
<dbReference type="STRING" id="390270.SAMN04488005_2332"/>
<evidence type="ECO:0000256" key="7">
    <source>
        <dbReference type="HAMAP-Rule" id="MF_02090"/>
    </source>
</evidence>
<dbReference type="EMBL" id="FOYP01000001">
    <property type="protein sequence ID" value="SFR47143.1"/>
    <property type="molecule type" value="Genomic_DNA"/>
</dbReference>
<keyword evidence="12" id="KW-1185">Reference proteome</keyword>
<feature type="binding site" evidence="7">
    <location>
        <position position="176"/>
    </location>
    <ligand>
        <name>L-glutamine</name>
        <dbReference type="ChEBI" id="CHEBI:58359"/>
    </ligand>
</feature>
<dbReference type="OrthoDB" id="9760188at2"/>
<name>A0A1I6GY25_9RHOB</name>
<evidence type="ECO:0000256" key="6">
    <source>
        <dbReference type="ARBA" id="ARBA00023027"/>
    </source>
</evidence>
<dbReference type="PIRSF" id="PIRSF006630">
    <property type="entry name" value="NADS_GAT"/>
    <property type="match status" value="1"/>
</dbReference>
<dbReference type="InterPro" id="IPR036526">
    <property type="entry name" value="C-N_Hydrolase_sf"/>
</dbReference>
<dbReference type="Gene3D" id="3.60.110.10">
    <property type="entry name" value="Carbon-nitrogen hydrolase"/>
    <property type="match status" value="1"/>
</dbReference>
<evidence type="ECO:0000313" key="11">
    <source>
        <dbReference type="EMBL" id="SFR47143.1"/>
    </source>
</evidence>
<evidence type="ECO:0000256" key="2">
    <source>
        <dbReference type="ARBA" id="ARBA00007145"/>
    </source>
</evidence>